<keyword evidence="2" id="KW-0255">Endonuclease</keyword>
<dbReference type="CDD" id="cd00085">
    <property type="entry name" value="HNHc"/>
    <property type="match status" value="1"/>
</dbReference>
<dbReference type="RefSeq" id="WP_118650789.1">
    <property type="nucleotide sequence ID" value="NZ_JACOOW010000013.1"/>
</dbReference>
<proteinExistence type="predicted"/>
<dbReference type="InterPro" id="IPR002711">
    <property type="entry name" value="HNH"/>
</dbReference>
<evidence type="ECO:0000259" key="1">
    <source>
        <dbReference type="Pfam" id="PF01844"/>
    </source>
</evidence>
<evidence type="ECO:0000313" key="3">
    <source>
        <dbReference type="Proteomes" id="UP000653904"/>
    </source>
</evidence>
<keyword evidence="2" id="KW-0378">Hydrolase</keyword>
<dbReference type="AlphaFoldDB" id="A0AAW3X4N7"/>
<name>A0AAW3X4N7_9CLOT</name>
<dbReference type="InterPro" id="IPR003615">
    <property type="entry name" value="HNH_nuc"/>
</dbReference>
<evidence type="ECO:0000313" key="2">
    <source>
        <dbReference type="EMBL" id="MBC5657404.1"/>
    </source>
</evidence>
<keyword evidence="3" id="KW-1185">Reference proteome</keyword>
<dbReference type="Pfam" id="PF01844">
    <property type="entry name" value="HNH"/>
    <property type="match status" value="1"/>
</dbReference>
<dbReference type="Proteomes" id="UP000653904">
    <property type="component" value="Unassembled WGS sequence"/>
</dbReference>
<dbReference type="GO" id="GO:0003676">
    <property type="term" value="F:nucleic acid binding"/>
    <property type="evidence" value="ECO:0007669"/>
    <property type="project" value="InterPro"/>
</dbReference>
<gene>
    <name evidence="2" type="ORF">H8S19_10125</name>
</gene>
<organism evidence="2 3">
    <name type="scientific">Clostridium segne</name>
    <dbReference type="NCBI Taxonomy" id="2763038"/>
    <lineage>
        <taxon>Bacteria</taxon>
        <taxon>Bacillati</taxon>
        <taxon>Bacillota</taxon>
        <taxon>Clostridia</taxon>
        <taxon>Eubacteriales</taxon>
        <taxon>Clostridiaceae</taxon>
        <taxon>Clostridium</taxon>
    </lineage>
</organism>
<protein>
    <submittedName>
        <fullName evidence="2">HNH endonuclease</fullName>
    </submittedName>
</protein>
<feature type="domain" description="HNH" evidence="1">
    <location>
        <begin position="275"/>
        <end position="313"/>
    </location>
</feature>
<reference evidence="2 3" key="1">
    <citation type="submission" date="2020-08" db="EMBL/GenBank/DDBJ databases">
        <title>Genome public.</title>
        <authorList>
            <person name="Liu C."/>
            <person name="Sun Q."/>
        </authorList>
    </citation>
    <scope>NUCLEOTIDE SEQUENCE [LARGE SCALE GENOMIC DNA]</scope>
    <source>
        <strain evidence="2 3">BX14</strain>
    </source>
</reference>
<dbReference type="EMBL" id="JACOOW010000013">
    <property type="protein sequence ID" value="MBC5657404.1"/>
    <property type="molecule type" value="Genomic_DNA"/>
</dbReference>
<keyword evidence="2" id="KW-0540">Nuclease</keyword>
<dbReference type="GO" id="GO:0008270">
    <property type="term" value="F:zinc ion binding"/>
    <property type="evidence" value="ECO:0007669"/>
    <property type="project" value="InterPro"/>
</dbReference>
<dbReference type="GO" id="GO:0004519">
    <property type="term" value="F:endonuclease activity"/>
    <property type="evidence" value="ECO:0007669"/>
    <property type="project" value="UniProtKB-KW"/>
</dbReference>
<accession>A0AAW3X4N7</accession>
<sequence>MIDYTKWDEYYDGGFADEEPINNFNEEYDERSELEKLEYGGQKTNVTAKQIMQETGTTAISEKFLYRNGVVIILLDYSKGIFDKWKNGRILHCLGDRTYTTQQNTNGLSIIDRTLFNADSIDKIIVRAFWKDETKKYRLVNGLLVLSKEKPYTIEENGKYRWVFPLSLMSKYNFQMPEKYSYFLDIKSVKEAALINADKEDGVRLTTLNKLARFSSSKNDIHYKRTPQKKIKYTSVQEKIERSSKIAENALILADFKCEINNDHFTFIRKNQNVPYTEAHHLVPLAYSDLFNYSLDVEENIISLCSTCHNQIHYGKDSESLIKKLYANRKELLKEAGIVLSEQELLEMYNNS</sequence>
<comment type="caution">
    <text evidence="2">The sequence shown here is derived from an EMBL/GenBank/DDBJ whole genome shotgun (WGS) entry which is preliminary data.</text>
</comment>